<dbReference type="Pfam" id="PF00550">
    <property type="entry name" value="PP-binding"/>
    <property type="match status" value="3"/>
</dbReference>
<evidence type="ECO:0000256" key="4">
    <source>
        <dbReference type="ARBA" id="ARBA00022553"/>
    </source>
</evidence>
<dbReference type="PROSITE" id="PS00012">
    <property type="entry name" value="PHOSPHOPANTETHEINE"/>
    <property type="match status" value="2"/>
</dbReference>
<name>A0A5J5FTT6_9GAMM</name>
<dbReference type="GO" id="GO:0005737">
    <property type="term" value="C:cytoplasm"/>
    <property type="evidence" value="ECO:0007669"/>
    <property type="project" value="TreeGrafter"/>
</dbReference>
<dbReference type="InterPro" id="IPR020845">
    <property type="entry name" value="AMP-binding_CS"/>
</dbReference>
<organism evidence="7 8">
    <name type="scientific">Affinibrenneria salicis</name>
    <dbReference type="NCBI Taxonomy" id="2590031"/>
    <lineage>
        <taxon>Bacteria</taxon>
        <taxon>Pseudomonadati</taxon>
        <taxon>Pseudomonadota</taxon>
        <taxon>Gammaproteobacteria</taxon>
        <taxon>Enterobacterales</taxon>
        <taxon>Pectobacteriaceae</taxon>
        <taxon>Affinibrenneria</taxon>
    </lineage>
</organism>
<dbReference type="PANTHER" id="PTHR45527:SF10">
    <property type="entry name" value="PYOCHELIN SYNTHASE PCHF"/>
    <property type="match status" value="1"/>
</dbReference>
<dbReference type="CDD" id="cd19535">
    <property type="entry name" value="Cyc_NRPS"/>
    <property type="match status" value="2"/>
</dbReference>
<dbReference type="SUPFAM" id="SSF52777">
    <property type="entry name" value="CoA-dependent acyltransferases"/>
    <property type="match status" value="4"/>
</dbReference>
<keyword evidence="3" id="KW-0596">Phosphopantetheine</keyword>
<comment type="caution">
    <text evidence="7">The sequence shown here is derived from an EMBL/GenBank/DDBJ whole genome shotgun (WGS) entry which is preliminary data.</text>
</comment>
<dbReference type="Pfam" id="PF00668">
    <property type="entry name" value="Condensation"/>
    <property type="match status" value="2"/>
</dbReference>
<reference evidence="7 8" key="1">
    <citation type="submission" date="2019-09" db="EMBL/GenBank/DDBJ databases">
        <authorList>
            <person name="Li Y."/>
        </authorList>
    </citation>
    <scope>NUCLEOTIDE SEQUENCE [LARGE SCALE GENOMIC DNA]</scope>
    <source>
        <strain evidence="7 8">L3-3HA</strain>
    </source>
</reference>
<sequence length="2202" mass="242865">MNSLSGKSTGQWQAQIRDQVRSMLTDPHTTLNDDDHLIELGLDSFKLMRLVNEWRKSGVKVSFGQLIERPCLRDWWALLRCNSADQDDEDTSPPHHFDKRAPFALTDVQHAYWIGRGDEQILGGVGCHAYLELDGRGLDPERLRTVWRQLLTHHGMLRAHFDEQGYQVIPAITEPEAASFTLHDLSALSQQSVDAALRTLREQLSHRRLRVEYGEVIGLALSLLPEGRTRLHLDIDLLVADVQSLQIIIRDLAALYADDVTPPAPIDWHFGEHLAVQQENRARELPAAEGYWRKRMDDFPGTPLLPLSTVPEAIQKPRFRRRSYHLSNAIWANILRYAATARVTPAMVLAAAYAEVLAKWSAVPRFLLNVPLFDRHGSEPGLGQVVADFTNLLLLEIDCRQPLSFGDRVRALQAQFHADVAHSALSGIRIQRELAQRNQGERTFAPVVFACNLETPLLEVSTQKVLGQLNYMISQTPQVWLDHQVYKTEDGILLAWDAVDSLFQPGVIDAMFDAYIDLLNRLGRNAVSWRQLANVQLPASQQAVRDRVNATDIRFEPRTLHSRFFGYAVRQPAQVALVDGASGRQIGYGELARRALQVAALLRRHGIPPQAPVAVTLPRGVSQVVAVLGILAAGACYVPVGTGQPLMRRQRIHQRAAIRYVLTDSAHLAGLASLTAVRIDIDDADALTPLAEPVAVSADSPAYIIFTSGSTGEPKGVTIRHCSAANTLDDLNQRYGVTSADRMLALAALDFDLSVYDIFGVLGAGGSLVLPDETMYRDAGAWLSLAETHRVTLWNSVPVLLDMLLVAAEGEDRQVPLRLVMVSGDWINPQLAVRLAQRAPAAQMLAMGGATEASIWSNLYEVHLPLPAHWRALPYGRPLANQRYRVVNSQGQDCPDWVTGELWIGGAGVAQGYCGDEQRTAGSFVSREGMRWYRTGDLGRYWPDGTLEFLGREDHQIKLRGHRIELGEIESALRGLPGVRQAVALVTGEPAMLAAALACGQALDSAAAAAALRELLPEYMVPTRWLMLDTLPLSANGKVDRQRLIARCAEYQNQIVSKKALPESDIERQVAAVWGQLLGRQPVYLDDHFFQMGGDSLLATQVVAQLQREGLCASRPLRQLFARPVLRDFSIIWQKGPHCLPEAARLSPDPSGRYQPFDLTEIQHAYWMGQLGEFSLRCGTHYLIELDGENISLARIDRAWRALWLRHDMLRACVDDEGRQSVAPVIPPNALQIASPAADVHAAKKRISAYWQQRDRSRTVAPLHSLYAVPYGDNRCRLGMFFDYLTLDGYSIKLLLSELITLFQDESALPPLQLSFRDYVTQVAVDNTIVEDAQRYWGQRLDELPPAPALPFRQEPATIGTAEFSRLQTRLSASDWACLRHAIRERGLTPSALLLTVYAHVLSQWSGGGAHTLNLTLFDRRDLHPDVQYIVGDFTTLAPVAFQPDADASLRHLVSDMQAQVAEVLEHRAVSSVWIQRERARKRGLQAAALPVVFTSTLGLVDDFLSNIPDGFPDLADGGLSETPQVWLDYQVFEHHGELVLCWDFEEKLFPDGMLNAMFDTNIALLGQLVWDDAAWSAPLPSLIPASQQVVRDRVNATDIRFEPRTLHSRFFGYAARQPAQVALVDGASGRQIGYGELARRALQVAALLRRHGIPPQAPVAVTLPRGVSQVVAVLGILAAGACYVPVGTGQPLMRRQRIHQRAAIRYVLTDSAHLAGLASLTAVRIDIGDADALTPLAEPVAVSADSPAYIIFTSGSTGEPKGVTIRHCSAANTLDDLNQRYGVTSADRMLALAALDFDLSVYDIFGVLGAGGSLVLPDETMYRDAGAWLSLAETHRVTLWNSVPVLLDMLLVAAEGEDRQVPLRLVMVSGDWINPQLAVRLAQRAPAAQMLAMGGATEASIWSNLYEVHLPLPAHWRALPYGRPLANQRYRVVNSQGQDCPDWVTGELWIGGAGVAQGYCGDEQRTAGSFVSREGMRWYRTGDLGRYWPDGTLEFLGREDHQIKLRGHRIELGEIESALRGLPGVRQAVALVTGEPAMLAAALACGQALDSAAAAAALRELLPEYMVPTRWLMLETLPLSANGKVDRRALAERCASIDALRTFDAPLDDIEEKIAAVWAQVLGYERVSRHDDFFLLGGDSLRATRLVEALRRQPFVSGPLSLHSIFAAPTVAEQAALLCAAHASQPDTASVMDNSFEEGML</sequence>
<dbReference type="InterPro" id="IPR010071">
    <property type="entry name" value="AA_adenyl_dom"/>
</dbReference>
<keyword evidence="5" id="KW-0436">Ligase</keyword>
<dbReference type="GO" id="GO:0031177">
    <property type="term" value="F:phosphopantetheine binding"/>
    <property type="evidence" value="ECO:0007669"/>
    <property type="project" value="InterPro"/>
</dbReference>
<evidence type="ECO:0000256" key="2">
    <source>
        <dbReference type="ARBA" id="ARBA00004924"/>
    </source>
</evidence>
<dbReference type="Gene3D" id="3.30.559.10">
    <property type="entry name" value="Chloramphenicol acetyltransferase-like domain"/>
    <property type="match status" value="2"/>
</dbReference>
<keyword evidence="8" id="KW-1185">Reference proteome</keyword>
<feature type="domain" description="Carrier" evidence="6">
    <location>
        <begin position="1061"/>
        <end position="1137"/>
    </location>
</feature>
<accession>A0A5J5FTT6</accession>
<dbReference type="Gene3D" id="3.40.50.1820">
    <property type="entry name" value="alpha/beta hydrolase"/>
    <property type="match status" value="1"/>
</dbReference>
<dbReference type="FunFam" id="3.30.559.10:FF:000023">
    <property type="entry name" value="Non-ribosomal peptide synthetase"/>
    <property type="match status" value="1"/>
</dbReference>
<dbReference type="FunFam" id="3.30.559.30:FF:000006">
    <property type="entry name" value="Yersiniabactin polyketide/non-ribosomal peptide synthetase"/>
    <property type="match status" value="2"/>
</dbReference>
<dbReference type="FunFam" id="3.40.50.12780:FF:000012">
    <property type="entry name" value="Non-ribosomal peptide synthetase"/>
    <property type="match status" value="2"/>
</dbReference>
<dbReference type="InterPro" id="IPR029058">
    <property type="entry name" value="AB_hydrolase_fold"/>
</dbReference>
<dbReference type="NCBIfam" id="NF003417">
    <property type="entry name" value="PRK04813.1"/>
    <property type="match status" value="2"/>
</dbReference>
<evidence type="ECO:0000256" key="5">
    <source>
        <dbReference type="ARBA" id="ARBA00022598"/>
    </source>
</evidence>
<dbReference type="PROSITE" id="PS00455">
    <property type="entry name" value="AMP_BINDING"/>
    <property type="match status" value="2"/>
</dbReference>
<comment type="pathway">
    <text evidence="2">Siderophore biosynthesis.</text>
</comment>
<evidence type="ECO:0000313" key="7">
    <source>
        <dbReference type="EMBL" id="KAA8996659.1"/>
    </source>
</evidence>
<dbReference type="GO" id="GO:0016874">
    <property type="term" value="F:ligase activity"/>
    <property type="evidence" value="ECO:0007669"/>
    <property type="project" value="UniProtKB-KW"/>
</dbReference>
<dbReference type="Pfam" id="PF00501">
    <property type="entry name" value="AMP-binding"/>
    <property type="match status" value="2"/>
</dbReference>
<evidence type="ECO:0000256" key="1">
    <source>
        <dbReference type="ARBA" id="ARBA00001957"/>
    </source>
</evidence>
<dbReference type="InterPro" id="IPR023213">
    <property type="entry name" value="CAT-like_dom_sf"/>
</dbReference>
<gene>
    <name evidence="7" type="ORF">FJU30_20855</name>
</gene>
<dbReference type="Gene3D" id="3.40.50.12780">
    <property type="entry name" value="N-terminal domain of ligase-like"/>
    <property type="match status" value="2"/>
</dbReference>
<dbReference type="RefSeq" id="WP_150436904.1">
    <property type="nucleotide sequence ID" value="NZ_VYKJ01000013.1"/>
</dbReference>
<feature type="domain" description="Carrier" evidence="6">
    <location>
        <begin position="7"/>
        <end position="83"/>
    </location>
</feature>
<dbReference type="GO" id="GO:0044550">
    <property type="term" value="P:secondary metabolite biosynthetic process"/>
    <property type="evidence" value="ECO:0007669"/>
    <property type="project" value="TreeGrafter"/>
</dbReference>
<dbReference type="NCBIfam" id="TIGR01733">
    <property type="entry name" value="AA-adenyl-dom"/>
    <property type="match status" value="2"/>
</dbReference>
<dbReference type="InterPro" id="IPR036736">
    <property type="entry name" value="ACP-like_sf"/>
</dbReference>
<dbReference type="InterPro" id="IPR001242">
    <property type="entry name" value="Condensation_dom"/>
</dbReference>
<feature type="domain" description="Carrier" evidence="6">
    <location>
        <begin position="2106"/>
        <end position="2183"/>
    </location>
</feature>
<dbReference type="Gene3D" id="3.30.300.30">
    <property type="match status" value="2"/>
</dbReference>
<dbReference type="OrthoDB" id="9757559at2"/>
<dbReference type="Proteomes" id="UP000335415">
    <property type="component" value="Unassembled WGS sequence"/>
</dbReference>
<evidence type="ECO:0000313" key="8">
    <source>
        <dbReference type="Proteomes" id="UP000335415"/>
    </source>
</evidence>
<protein>
    <submittedName>
        <fullName evidence="7">Amino acid adenylation domain-containing protein</fullName>
    </submittedName>
</protein>
<dbReference type="InterPro" id="IPR045851">
    <property type="entry name" value="AMP-bd_C_sf"/>
</dbReference>
<dbReference type="PANTHER" id="PTHR45527">
    <property type="entry name" value="NONRIBOSOMAL PEPTIDE SYNTHETASE"/>
    <property type="match status" value="1"/>
</dbReference>
<dbReference type="GO" id="GO:0043041">
    <property type="term" value="P:amino acid activation for nonribosomal peptide biosynthetic process"/>
    <property type="evidence" value="ECO:0007669"/>
    <property type="project" value="TreeGrafter"/>
</dbReference>
<dbReference type="InterPro" id="IPR009081">
    <property type="entry name" value="PP-bd_ACP"/>
</dbReference>
<dbReference type="PROSITE" id="PS50075">
    <property type="entry name" value="CARRIER"/>
    <property type="match status" value="3"/>
</dbReference>
<evidence type="ECO:0000256" key="3">
    <source>
        <dbReference type="ARBA" id="ARBA00022450"/>
    </source>
</evidence>
<dbReference type="InterPro" id="IPR000873">
    <property type="entry name" value="AMP-dep_synth/lig_dom"/>
</dbReference>
<dbReference type="SMART" id="SM00823">
    <property type="entry name" value="PKS_PP"/>
    <property type="match status" value="2"/>
</dbReference>
<dbReference type="Gene3D" id="1.10.1200.10">
    <property type="entry name" value="ACP-like"/>
    <property type="match status" value="2"/>
</dbReference>
<dbReference type="CDD" id="cd12114">
    <property type="entry name" value="A_NRPS_TlmIV_like"/>
    <property type="match status" value="2"/>
</dbReference>
<dbReference type="InterPro" id="IPR042099">
    <property type="entry name" value="ANL_N_sf"/>
</dbReference>
<dbReference type="InterPro" id="IPR006162">
    <property type="entry name" value="Ppantetheine_attach_site"/>
</dbReference>
<keyword evidence="4" id="KW-0597">Phosphoprotein</keyword>
<dbReference type="SUPFAM" id="SSF47336">
    <property type="entry name" value="ACP-like"/>
    <property type="match status" value="3"/>
</dbReference>
<proteinExistence type="predicted"/>
<dbReference type="Gene3D" id="3.30.559.30">
    <property type="entry name" value="Nonribosomal peptide synthetase, condensation domain"/>
    <property type="match status" value="2"/>
</dbReference>
<dbReference type="EMBL" id="VYKJ01000013">
    <property type="protein sequence ID" value="KAA8996659.1"/>
    <property type="molecule type" value="Genomic_DNA"/>
</dbReference>
<dbReference type="SUPFAM" id="SSF56801">
    <property type="entry name" value="Acetyl-CoA synthetase-like"/>
    <property type="match status" value="2"/>
</dbReference>
<dbReference type="InterPro" id="IPR020806">
    <property type="entry name" value="PKS_PP-bd"/>
</dbReference>
<comment type="cofactor">
    <cofactor evidence="1">
        <name>pantetheine 4'-phosphate</name>
        <dbReference type="ChEBI" id="CHEBI:47942"/>
    </cofactor>
</comment>
<evidence type="ECO:0000259" key="6">
    <source>
        <dbReference type="PROSITE" id="PS50075"/>
    </source>
</evidence>
<dbReference type="InterPro" id="IPR057737">
    <property type="entry name" value="Condensation_MtbB-like"/>
</dbReference>